<organism evidence="1 2">
    <name type="scientific">Irpex rosettiformis</name>
    <dbReference type="NCBI Taxonomy" id="378272"/>
    <lineage>
        <taxon>Eukaryota</taxon>
        <taxon>Fungi</taxon>
        <taxon>Dikarya</taxon>
        <taxon>Basidiomycota</taxon>
        <taxon>Agaricomycotina</taxon>
        <taxon>Agaricomycetes</taxon>
        <taxon>Polyporales</taxon>
        <taxon>Irpicaceae</taxon>
        <taxon>Irpex</taxon>
    </lineage>
</organism>
<reference evidence="1" key="1">
    <citation type="journal article" date="2021" name="Environ. Microbiol.">
        <title>Gene family expansions and transcriptome signatures uncover fungal adaptations to wood decay.</title>
        <authorList>
            <person name="Hage H."/>
            <person name="Miyauchi S."/>
            <person name="Viragh M."/>
            <person name="Drula E."/>
            <person name="Min B."/>
            <person name="Chaduli D."/>
            <person name="Navarro D."/>
            <person name="Favel A."/>
            <person name="Norest M."/>
            <person name="Lesage-Meessen L."/>
            <person name="Balint B."/>
            <person name="Merenyi Z."/>
            <person name="de Eugenio L."/>
            <person name="Morin E."/>
            <person name="Martinez A.T."/>
            <person name="Baldrian P."/>
            <person name="Stursova M."/>
            <person name="Martinez M.J."/>
            <person name="Novotny C."/>
            <person name="Magnuson J.K."/>
            <person name="Spatafora J.W."/>
            <person name="Maurice S."/>
            <person name="Pangilinan J."/>
            <person name="Andreopoulos W."/>
            <person name="LaButti K."/>
            <person name="Hundley H."/>
            <person name="Na H."/>
            <person name="Kuo A."/>
            <person name="Barry K."/>
            <person name="Lipzen A."/>
            <person name="Henrissat B."/>
            <person name="Riley R."/>
            <person name="Ahrendt S."/>
            <person name="Nagy L.G."/>
            <person name="Grigoriev I.V."/>
            <person name="Martin F."/>
            <person name="Rosso M.N."/>
        </authorList>
    </citation>
    <scope>NUCLEOTIDE SEQUENCE</scope>
    <source>
        <strain evidence="1">CBS 384.51</strain>
    </source>
</reference>
<evidence type="ECO:0000313" key="1">
    <source>
        <dbReference type="EMBL" id="KAI0090504.1"/>
    </source>
</evidence>
<proteinExistence type="predicted"/>
<accession>A0ACB8U8R8</accession>
<keyword evidence="2" id="KW-1185">Reference proteome</keyword>
<dbReference type="EMBL" id="MU274907">
    <property type="protein sequence ID" value="KAI0090504.1"/>
    <property type="molecule type" value="Genomic_DNA"/>
</dbReference>
<comment type="caution">
    <text evidence="1">The sequence shown here is derived from an EMBL/GenBank/DDBJ whole genome shotgun (WGS) entry which is preliminary data.</text>
</comment>
<name>A0ACB8U8R8_9APHY</name>
<protein>
    <submittedName>
        <fullName evidence="1">Uncharacterized protein</fullName>
    </submittedName>
</protein>
<dbReference type="Proteomes" id="UP001055072">
    <property type="component" value="Unassembled WGS sequence"/>
</dbReference>
<sequence length="945" mass="104432">MGVHGLTTYLRANHAAIAQTRQFTSSHDESSRASFVIDGWSFIYEVLSLLDLPWVYGGEYAQFSSTVKRIVQAWLRLGLKLYFVFDGPYPPLKFPTLISRTTENTIKPSLLFFRTSPPSRSKPKFLRECTMLPPRAYTACVQTLRILQHAQKHEHDVLEMHFADEEGDPYAVELAGRVGAYVVGNDSDFVILNVEGYLGYVPLDDMLWSIDGNNDEEEEGSFVSVEDDADGFQTVVSNKSKRRRQRRVDVGLGSNGIVPPDESSSSSSSLQLSITIYAPSSLASHLQLPLSLLPLLATLVGNDFTNPRSSFLEESSSSSSSTGTTTSKTTNLEWLFFDRHMTSIQRITRVSNTLRGILKAAVSPPTGNQNTKKKKKETGVSSVMELIDRAVGALIVRNTDSMASGERERVVERVVEATLQYAIPKWGGVDGVEGEEGDGGEDGDERGRVCALHEPWECPFVLDEQPESTISSFVDPSDPASNTQTTSQTRTRAQYVEAYRTGHLDPHTLDVLHTGTFWYRHFLESPDVESVSRTFGRPIMVWVYAILDGVVGIPRRTDEEDEEDEDEDDDDDEDELIDVVEETDTDDDDPLAPLRGALQQLNGSSSLISTKSTSDDEPSSSSKRPKPKKRKVVEEYVRRGTRLVGEPVEVPPLDELLSSSIPVTPTDNTPRYSKSDSMTPLPLRSTEERVLFLLRAVGTPEGDLQTIFDALRGLPAEQRIPLLTLRYVLSRLRTRALESGGSREREKERWTREEARAFLASFAWSAGTLREEKGDVEEKEQEQERQRDEASIPPIVDRNVQLTAQILATTDAIERLAECLFLSLARHDEGGSTSTSTSTFPSTSASTSRYTPPFLPPPTLLFSGQTFHAYLTHTHPIPPDAVSKTLWEAACVGLEDAFGEGGGGNRKRKKDKVPASGGVSVQNGKKTTLGRGVVGSGKFGLLAVE</sequence>
<gene>
    <name evidence="1" type="ORF">BDY19DRAFT_984271</name>
</gene>
<evidence type="ECO:0000313" key="2">
    <source>
        <dbReference type="Proteomes" id="UP001055072"/>
    </source>
</evidence>